<dbReference type="InterPro" id="IPR006190">
    <property type="entry name" value="SAF_AFP_Neu5Ac"/>
</dbReference>
<dbReference type="InterPro" id="IPR036732">
    <property type="entry name" value="AFP_Neu5c_C_sf"/>
</dbReference>
<dbReference type="Gene3D" id="3.90.1210.10">
    <property type="entry name" value="Antifreeze-like/N-acetylneuraminic acid synthase C-terminal domain"/>
    <property type="match status" value="1"/>
</dbReference>
<dbReference type="NCBIfam" id="TIGR03569">
    <property type="entry name" value="NeuB_NnaB"/>
    <property type="match status" value="1"/>
</dbReference>
<dbReference type="CDD" id="cd11615">
    <property type="entry name" value="SAF_NeuB_like"/>
    <property type="match status" value="1"/>
</dbReference>
<dbReference type="InterPro" id="IPR013132">
    <property type="entry name" value="PseI/NeuA/B-like_N"/>
</dbReference>
<feature type="domain" description="AFP-like" evidence="1">
    <location>
        <begin position="287"/>
        <end position="343"/>
    </location>
</feature>
<sequence length="343" mass="37053">MSVFIIAEAGVNHNGDADRALAMVDAARAAGADAIKFQTFSTDKVIGPTAEKAEYQKRETGEGSQRDMVRPLEMSDELHRRLVERCREQGIEFMSTPFDEEAADFLLDLGMKRIKVPSGEIVNHPFLRFLASKDRPLIVSTGMADMQEIEEAVALIARVREGHGFTAPMSEAVTILHCTSNYPAACSDVNLRAMQSIAEVTGLPIGYSDHTLGLAVSTAAVAMGATVIEKHFTLDNTLPGPDHRASLEPHELTALIRQIRDVEAALGSPVKAPTASEIPVRAVVRRSVTARRALPAGHVLGLEDVILLRPASGIPAKALDEVLGRTLTAPIEEGHPLQWEHLA</sequence>
<accession>A0A7X5YMC9</accession>
<dbReference type="GO" id="GO:0047444">
    <property type="term" value="F:N-acylneuraminate-9-phosphate synthase activity"/>
    <property type="evidence" value="ECO:0007669"/>
    <property type="project" value="TreeGrafter"/>
</dbReference>
<gene>
    <name evidence="2" type="ORF">GGQ87_001547</name>
</gene>
<dbReference type="InterPro" id="IPR013785">
    <property type="entry name" value="Aldolase_TIM"/>
</dbReference>
<proteinExistence type="predicted"/>
<keyword evidence="3" id="KW-1185">Reference proteome</keyword>
<dbReference type="SMART" id="SM00858">
    <property type="entry name" value="SAF"/>
    <property type="match status" value="1"/>
</dbReference>
<dbReference type="SUPFAM" id="SSF51269">
    <property type="entry name" value="AFP III-like domain"/>
    <property type="match status" value="1"/>
</dbReference>
<dbReference type="PANTHER" id="PTHR42966">
    <property type="entry name" value="N-ACETYLNEURAMINATE SYNTHASE"/>
    <property type="match status" value="1"/>
</dbReference>
<dbReference type="PANTHER" id="PTHR42966:SF1">
    <property type="entry name" value="SIALIC ACID SYNTHASE"/>
    <property type="match status" value="1"/>
</dbReference>
<dbReference type="SUPFAM" id="SSF51569">
    <property type="entry name" value="Aldolase"/>
    <property type="match status" value="1"/>
</dbReference>
<dbReference type="InterPro" id="IPR013974">
    <property type="entry name" value="SAF"/>
</dbReference>
<dbReference type="InterPro" id="IPR051690">
    <property type="entry name" value="PseI-like"/>
</dbReference>
<dbReference type="PROSITE" id="PS50844">
    <property type="entry name" value="AFP_LIKE"/>
    <property type="match status" value="1"/>
</dbReference>
<dbReference type="EMBL" id="JAATJM010000001">
    <property type="protein sequence ID" value="NJC41289.1"/>
    <property type="molecule type" value="Genomic_DNA"/>
</dbReference>
<dbReference type="Pfam" id="PF08666">
    <property type="entry name" value="SAF"/>
    <property type="match status" value="1"/>
</dbReference>
<dbReference type="Gene3D" id="3.20.20.70">
    <property type="entry name" value="Aldolase class I"/>
    <property type="match status" value="1"/>
</dbReference>
<dbReference type="Proteomes" id="UP000587415">
    <property type="component" value="Unassembled WGS sequence"/>
</dbReference>
<evidence type="ECO:0000259" key="1">
    <source>
        <dbReference type="PROSITE" id="PS50844"/>
    </source>
</evidence>
<dbReference type="RefSeq" id="WP_168046265.1">
    <property type="nucleotide sequence ID" value="NZ_JAATJM010000001.1"/>
</dbReference>
<dbReference type="InterPro" id="IPR020007">
    <property type="entry name" value="NeuB/NeuA"/>
</dbReference>
<evidence type="ECO:0000313" key="3">
    <source>
        <dbReference type="Proteomes" id="UP000587415"/>
    </source>
</evidence>
<dbReference type="InterPro" id="IPR057736">
    <property type="entry name" value="SAF_PseI/NeuA/NeuB"/>
</dbReference>
<dbReference type="GO" id="GO:0016051">
    <property type="term" value="P:carbohydrate biosynthetic process"/>
    <property type="evidence" value="ECO:0007669"/>
    <property type="project" value="InterPro"/>
</dbReference>
<comment type="caution">
    <text evidence="2">The sequence shown here is derived from an EMBL/GenBank/DDBJ whole genome shotgun (WGS) entry which is preliminary data.</text>
</comment>
<protein>
    <submittedName>
        <fullName evidence="2">N-acetylneuraminate synthase</fullName>
    </submittedName>
</protein>
<organism evidence="2 3">
    <name type="scientific">Brevundimonas alba</name>
    <dbReference type="NCBI Taxonomy" id="74314"/>
    <lineage>
        <taxon>Bacteria</taxon>
        <taxon>Pseudomonadati</taxon>
        <taxon>Pseudomonadota</taxon>
        <taxon>Alphaproteobacteria</taxon>
        <taxon>Caulobacterales</taxon>
        <taxon>Caulobacteraceae</taxon>
        <taxon>Brevundimonas</taxon>
    </lineage>
</organism>
<reference evidence="2 3" key="1">
    <citation type="submission" date="2020-03" db="EMBL/GenBank/DDBJ databases">
        <title>Genomic Encyclopedia of Type Strains, Phase IV (KMG-IV): sequencing the most valuable type-strain genomes for metagenomic binning, comparative biology and taxonomic classification.</title>
        <authorList>
            <person name="Goeker M."/>
        </authorList>
    </citation>
    <scope>NUCLEOTIDE SEQUENCE [LARGE SCALE GENOMIC DNA]</scope>
    <source>
        <strain evidence="2 3">DSM 4736</strain>
    </source>
</reference>
<name>A0A7X5YMC9_9CAUL</name>
<dbReference type="AlphaFoldDB" id="A0A7X5YMC9"/>
<dbReference type="Pfam" id="PF03102">
    <property type="entry name" value="NeuB"/>
    <property type="match status" value="1"/>
</dbReference>
<evidence type="ECO:0000313" key="2">
    <source>
        <dbReference type="EMBL" id="NJC41289.1"/>
    </source>
</evidence>